<protein>
    <submittedName>
        <fullName evidence="2">Uncharacterized protein</fullName>
    </submittedName>
</protein>
<sequence>MRFPVSIGALVLQAKSQHFPTAGEASAVVTLTTNKIRDATAPSYRQDEETHRTKADAAIAHYSMSTLETSSNRERRHNPNAANGEKPKYDTTYSATSWRSTSDARNYAAQNALRRARDYAEVFADLSAKDAVRRVKAVEIQRLNGRVVDKEELQFEPENVRLEVKVTGKFVVEE</sequence>
<dbReference type="AlphaFoldDB" id="A0A9P4LEW0"/>
<name>A0A9P4LEW0_9PLEO</name>
<organism evidence="2 3">
    <name type="scientific">Setomelanomma holmii</name>
    <dbReference type="NCBI Taxonomy" id="210430"/>
    <lineage>
        <taxon>Eukaryota</taxon>
        <taxon>Fungi</taxon>
        <taxon>Dikarya</taxon>
        <taxon>Ascomycota</taxon>
        <taxon>Pezizomycotina</taxon>
        <taxon>Dothideomycetes</taxon>
        <taxon>Pleosporomycetidae</taxon>
        <taxon>Pleosporales</taxon>
        <taxon>Pleosporineae</taxon>
        <taxon>Phaeosphaeriaceae</taxon>
        <taxon>Setomelanomma</taxon>
    </lineage>
</organism>
<evidence type="ECO:0000313" key="3">
    <source>
        <dbReference type="Proteomes" id="UP000799777"/>
    </source>
</evidence>
<feature type="region of interest" description="Disordered" evidence="1">
    <location>
        <begin position="66"/>
        <end position="97"/>
    </location>
</feature>
<evidence type="ECO:0000256" key="1">
    <source>
        <dbReference type="SAM" id="MobiDB-lite"/>
    </source>
</evidence>
<dbReference type="Proteomes" id="UP000799777">
    <property type="component" value="Unassembled WGS sequence"/>
</dbReference>
<dbReference type="EMBL" id="ML978494">
    <property type="protein sequence ID" value="KAF2022635.1"/>
    <property type="molecule type" value="Genomic_DNA"/>
</dbReference>
<evidence type="ECO:0000313" key="2">
    <source>
        <dbReference type="EMBL" id="KAF2022635.1"/>
    </source>
</evidence>
<accession>A0A9P4LEW0</accession>
<dbReference type="OrthoDB" id="3335918at2759"/>
<comment type="caution">
    <text evidence="2">The sequence shown here is derived from an EMBL/GenBank/DDBJ whole genome shotgun (WGS) entry which is preliminary data.</text>
</comment>
<reference evidence="2" key="1">
    <citation type="journal article" date="2020" name="Stud. Mycol.">
        <title>101 Dothideomycetes genomes: a test case for predicting lifestyles and emergence of pathogens.</title>
        <authorList>
            <person name="Haridas S."/>
            <person name="Albert R."/>
            <person name="Binder M."/>
            <person name="Bloem J."/>
            <person name="Labutti K."/>
            <person name="Salamov A."/>
            <person name="Andreopoulos B."/>
            <person name="Baker S."/>
            <person name="Barry K."/>
            <person name="Bills G."/>
            <person name="Bluhm B."/>
            <person name="Cannon C."/>
            <person name="Castanera R."/>
            <person name="Culley D."/>
            <person name="Daum C."/>
            <person name="Ezra D."/>
            <person name="Gonzalez J."/>
            <person name="Henrissat B."/>
            <person name="Kuo A."/>
            <person name="Liang C."/>
            <person name="Lipzen A."/>
            <person name="Lutzoni F."/>
            <person name="Magnuson J."/>
            <person name="Mondo S."/>
            <person name="Nolan M."/>
            <person name="Ohm R."/>
            <person name="Pangilinan J."/>
            <person name="Park H.-J."/>
            <person name="Ramirez L."/>
            <person name="Alfaro M."/>
            <person name="Sun H."/>
            <person name="Tritt A."/>
            <person name="Yoshinaga Y."/>
            <person name="Zwiers L.-H."/>
            <person name="Turgeon B."/>
            <person name="Goodwin S."/>
            <person name="Spatafora J."/>
            <person name="Crous P."/>
            <person name="Grigoriev I."/>
        </authorList>
    </citation>
    <scope>NUCLEOTIDE SEQUENCE</scope>
    <source>
        <strain evidence="2">CBS 110217</strain>
    </source>
</reference>
<gene>
    <name evidence="2" type="ORF">EK21DRAFT_105677</name>
</gene>
<keyword evidence="3" id="KW-1185">Reference proteome</keyword>
<proteinExistence type="predicted"/>